<dbReference type="AlphaFoldDB" id="A0A0S8GJE8"/>
<organism evidence="1 2">
    <name type="scientific">candidate division WOR_3 bacterium SM23_60</name>
    <dbReference type="NCBI Taxonomy" id="1703780"/>
    <lineage>
        <taxon>Bacteria</taxon>
        <taxon>Bacteria division WOR-3</taxon>
    </lineage>
</organism>
<dbReference type="EMBL" id="LJUO01000019">
    <property type="protein sequence ID" value="KPK72944.1"/>
    <property type="molecule type" value="Genomic_DNA"/>
</dbReference>
<gene>
    <name evidence="1" type="ORF">AMJ87_03260</name>
</gene>
<dbReference type="InterPro" id="IPR032286">
    <property type="entry name" value="DUF4837"/>
</dbReference>
<sequence>MQTFAGSSRVHDASTLVSLGKRLCPAILFSGLVIVLLTSCARIPPTYGKSRDIVVISSTIDSQLIENNLQLYNYVPQKESLFAFIFAQDTAINSVKKFHTLLLYGSLQDGFIDILLDDEAKKTTEQDTFTLFRLEDLWSKPQLVVVLAVSEPQYIEAGLLRFKAVITEILEENYYNRVKTNYYVKQIDHRLKNTLSNYGVTFDVAKGWLIDSTYKDDNFIFVHTHFPDRVIFFYKEPYTAELSRDYALSKRDSLTRAYYKGDYILRDLTRTEEIEFKSMKGIRLRGVWQNDSLVAGGPFLSYFLKKKDTLYVLDGLLFNPGERKTDYFTMVEVILNSFELVE</sequence>
<dbReference type="Proteomes" id="UP000051096">
    <property type="component" value="Unassembled WGS sequence"/>
</dbReference>
<accession>A0A0S8GJE8</accession>
<comment type="caution">
    <text evidence="1">The sequence shown here is derived from an EMBL/GenBank/DDBJ whole genome shotgun (WGS) entry which is preliminary data.</text>
</comment>
<reference evidence="1 2" key="1">
    <citation type="journal article" date="2015" name="Microbiome">
        <title>Genomic resolution of linkages in carbon, nitrogen, and sulfur cycling among widespread estuary sediment bacteria.</title>
        <authorList>
            <person name="Baker B.J."/>
            <person name="Lazar C.S."/>
            <person name="Teske A.P."/>
            <person name="Dick G.J."/>
        </authorList>
    </citation>
    <scope>NUCLEOTIDE SEQUENCE [LARGE SCALE GENOMIC DNA]</scope>
    <source>
        <strain evidence="1">SM23_60</strain>
    </source>
</reference>
<name>A0A0S8GJE8_UNCW3</name>
<proteinExistence type="predicted"/>
<evidence type="ECO:0008006" key="3">
    <source>
        <dbReference type="Google" id="ProtNLM"/>
    </source>
</evidence>
<protein>
    <recommendedName>
        <fullName evidence="3">DUF4837 domain-containing protein</fullName>
    </recommendedName>
</protein>
<evidence type="ECO:0000313" key="1">
    <source>
        <dbReference type="EMBL" id="KPK72944.1"/>
    </source>
</evidence>
<evidence type="ECO:0000313" key="2">
    <source>
        <dbReference type="Proteomes" id="UP000051096"/>
    </source>
</evidence>
<dbReference type="Pfam" id="PF16125">
    <property type="entry name" value="DUF4837"/>
    <property type="match status" value="1"/>
</dbReference>